<dbReference type="PIRSF" id="PIRSF004808">
    <property type="entry name" value="LasT"/>
    <property type="match status" value="1"/>
</dbReference>
<dbReference type="InterPro" id="IPR004384">
    <property type="entry name" value="RNA_MeTrfase_TrmJ/LasT"/>
</dbReference>
<comment type="subunit">
    <text evidence="5">Homodimer.</text>
</comment>
<comment type="function">
    <text evidence="5">Catalyzes the formation of 2'O-methylated cytidine (Cm32) or 2'O-methylated uridine (Um32) at position 32 in tRNA.</text>
</comment>
<reference evidence="7 8" key="1">
    <citation type="submission" date="2018-06" db="EMBL/GenBank/DDBJ databases">
        <title>Genomic Encyclopedia of Type Strains, Phase IV (KMG-IV): sequencing the most valuable type-strain genomes for metagenomic binning, comparative biology and taxonomic classification.</title>
        <authorList>
            <person name="Goeker M."/>
        </authorList>
    </citation>
    <scope>NUCLEOTIDE SEQUENCE [LARGE SCALE GENOMIC DNA]</scope>
    <source>
        <strain evidence="7 8">DSM 24032</strain>
    </source>
</reference>
<dbReference type="InterPro" id="IPR001537">
    <property type="entry name" value="SpoU_MeTrfase"/>
</dbReference>
<dbReference type="EMBL" id="QNRT01000004">
    <property type="protein sequence ID" value="RBP49282.1"/>
    <property type="molecule type" value="Genomic_DNA"/>
</dbReference>
<dbReference type="GO" id="GO:0003723">
    <property type="term" value="F:RNA binding"/>
    <property type="evidence" value="ECO:0007669"/>
    <property type="project" value="InterPro"/>
</dbReference>
<dbReference type="EC" id="2.1.1.200" evidence="5"/>
<keyword evidence="2 5" id="KW-0489">Methyltransferase</keyword>
<name>A0A395JK54_9GAMM</name>
<accession>A0A395JK54</accession>
<keyword evidence="5" id="KW-0819">tRNA processing</keyword>
<dbReference type="GO" id="GO:0106339">
    <property type="term" value="F:tRNA (cytidine(32)-2'-O)-methyltransferase activity"/>
    <property type="evidence" value="ECO:0007669"/>
    <property type="project" value="RHEA"/>
</dbReference>
<dbReference type="CDD" id="cd18093">
    <property type="entry name" value="SpoU-like_TrmJ"/>
    <property type="match status" value="1"/>
</dbReference>
<dbReference type="RefSeq" id="WP_113955143.1">
    <property type="nucleotide sequence ID" value="NZ_QNRT01000004.1"/>
</dbReference>
<dbReference type="Gene3D" id="1.10.8.590">
    <property type="match status" value="1"/>
</dbReference>
<dbReference type="SUPFAM" id="SSF75217">
    <property type="entry name" value="alpha/beta knot"/>
    <property type="match status" value="1"/>
</dbReference>
<comment type="subcellular location">
    <subcellularLocation>
        <location evidence="5">Cytoplasm</location>
    </subcellularLocation>
</comment>
<comment type="catalytic activity">
    <reaction evidence="5">
        <text>uridine(32) in tRNA + S-adenosyl-L-methionine = 2'-O-methyluridine(32) in tRNA + S-adenosyl-L-homocysteine + H(+)</text>
        <dbReference type="Rhea" id="RHEA:42936"/>
        <dbReference type="Rhea" id="RHEA-COMP:10107"/>
        <dbReference type="Rhea" id="RHEA-COMP:10290"/>
        <dbReference type="ChEBI" id="CHEBI:15378"/>
        <dbReference type="ChEBI" id="CHEBI:57856"/>
        <dbReference type="ChEBI" id="CHEBI:59789"/>
        <dbReference type="ChEBI" id="CHEBI:65315"/>
        <dbReference type="ChEBI" id="CHEBI:74478"/>
        <dbReference type="EC" id="2.1.1.200"/>
    </reaction>
</comment>
<comment type="caution">
    <text evidence="7">The sequence shown here is derived from an EMBL/GenBank/DDBJ whole genome shotgun (WGS) entry which is preliminary data.</text>
</comment>
<dbReference type="PANTHER" id="PTHR42786">
    <property type="entry name" value="TRNA/RRNA METHYLTRANSFERASE"/>
    <property type="match status" value="1"/>
</dbReference>
<organism evidence="7 8">
    <name type="scientific">Arenicella xantha</name>
    <dbReference type="NCBI Taxonomy" id="644221"/>
    <lineage>
        <taxon>Bacteria</taxon>
        <taxon>Pseudomonadati</taxon>
        <taxon>Pseudomonadota</taxon>
        <taxon>Gammaproteobacteria</taxon>
        <taxon>Arenicellales</taxon>
        <taxon>Arenicellaceae</taxon>
        <taxon>Arenicella</taxon>
    </lineage>
</organism>
<dbReference type="Proteomes" id="UP000253083">
    <property type="component" value="Unassembled WGS sequence"/>
</dbReference>
<keyword evidence="8" id="KW-1185">Reference proteome</keyword>
<dbReference type="GO" id="GO:0005829">
    <property type="term" value="C:cytosol"/>
    <property type="evidence" value="ECO:0007669"/>
    <property type="project" value="TreeGrafter"/>
</dbReference>
<dbReference type="GO" id="GO:0160206">
    <property type="term" value="F:tRNA (cytidine(32)/uridine(32)-2'-O)-methyltransferase activity"/>
    <property type="evidence" value="ECO:0007669"/>
    <property type="project" value="UniProtKB-EC"/>
</dbReference>
<keyword evidence="5" id="KW-0963">Cytoplasm</keyword>
<evidence type="ECO:0000256" key="4">
    <source>
        <dbReference type="ARBA" id="ARBA00022691"/>
    </source>
</evidence>
<keyword evidence="3 7" id="KW-0808">Transferase</keyword>
<comment type="similarity">
    <text evidence="1">Belongs to the class IV-like SAM-binding methyltransferase superfamily. RNA methyltransferase TrmH family.</text>
</comment>
<sequence>MLNHIRVVLVEPTHPGNIGSVARAMKTMGLSRLVLVNPKKFPHYEASKLAAGAESVLEEAEVVESLELAIGDCTSVVGTSVRDREVSWPTKNPRESAATVIEHLSHSEHQVAILFGRESSGLSNAELDRCDFQIRIPANLEYSSLNLANAVQIIAYELRMQAIQTSSGQLIESQVDVPQAPTQAVQRQVSASKHEQEGYLSHLQNTLLALDFVKVKPPTVLMRKLTRLYNKADLSKEEIQILRGILSAVDSIIEKSKTD</sequence>
<dbReference type="OrthoDB" id="9806346at2"/>
<dbReference type="FunFam" id="3.40.1280.10:FF:000006">
    <property type="entry name" value="Uncharacterized tRNA/rRNA methyltransferase HI_0380"/>
    <property type="match status" value="1"/>
</dbReference>
<proteinExistence type="inferred from homology"/>
<keyword evidence="4 5" id="KW-0949">S-adenosyl-L-methionine</keyword>
<evidence type="ECO:0000256" key="5">
    <source>
        <dbReference type="RuleBase" id="RU362024"/>
    </source>
</evidence>
<dbReference type="Gene3D" id="3.40.1280.10">
    <property type="match status" value="1"/>
</dbReference>
<evidence type="ECO:0000313" key="7">
    <source>
        <dbReference type="EMBL" id="RBP49282.1"/>
    </source>
</evidence>
<dbReference type="GO" id="GO:0002128">
    <property type="term" value="P:tRNA nucleoside ribose methylation"/>
    <property type="evidence" value="ECO:0007669"/>
    <property type="project" value="TreeGrafter"/>
</dbReference>
<dbReference type="Pfam" id="PF00588">
    <property type="entry name" value="SpoU_methylase"/>
    <property type="match status" value="1"/>
</dbReference>
<evidence type="ECO:0000313" key="8">
    <source>
        <dbReference type="Proteomes" id="UP000253083"/>
    </source>
</evidence>
<dbReference type="InterPro" id="IPR029028">
    <property type="entry name" value="Alpha/beta_knot_MTases"/>
</dbReference>
<dbReference type="InParanoid" id="A0A395JK54"/>
<comment type="catalytic activity">
    <reaction evidence="5">
        <text>cytidine(32) in tRNA + S-adenosyl-L-methionine = 2'-O-methylcytidine(32) in tRNA + S-adenosyl-L-homocysteine + H(+)</text>
        <dbReference type="Rhea" id="RHEA:42932"/>
        <dbReference type="Rhea" id="RHEA-COMP:10288"/>
        <dbReference type="Rhea" id="RHEA-COMP:10289"/>
        <dbReference type="ChEBI" id="CHEBI:15378"/>
        <dbReference type="ChEBI" id="CHEBI:57856"/>
        <dbReference type="ChEBI" id="CHEBI:59789"/>
        <dbReference type="ChEBI" id="CHEBI:74495"/>
        <dbReference type="ChEBI" id="CHEBI:82748"/>
        <dbReference type="EC" id="2.1.1.200"/>
    </reaction>
</comment>
<dbReference type="InterPro" id="IPR029026">
    <property type="entry name" value="tRNA_m1G_MTases_N"/>
</dbReference>
<evidence type="ECO:0000256" key="2">
    <source>
        <dbReference type="ARBA" id="ARBA00022603"/>
    </source>
</evidence>
<evidence type="ECO:0000256" key="1">
    <source>
        <dbReference type="ARBA" id="ARBA00007228"/>
    </source>
</evidence>
<dbReference type="PANTHER" id="PTHR42786:SF2">
    <property type="entry name" value="TRNA (CYTIDINE_URIDINE-2'-O-)-METHYLTRANSFERASE TRMJ"/>
    <property type="match status" value="1"/>
</dbReference>
<dbReference type="AlphaFoldDB" id="A0A395JK54"/>
<dbReference type="NCBIfam" id="TIGR00050">
    <property type="entry name" value="rRNA_methyl_1"/>
    <property type="match status" value="1"/>
</dbReference>
<protein>
    <recommendedName>
        <fullName evidence="5">tRNA (cytidine/uridine-2'-O-)-methyltransferase TrmJ</fullName>
        <ecNumber evidence="5">2.1.1.200</ecNumber>
    </recommendedName>
    <alternativeName>
        <fullName evidence="5">tRNA (cytidine(32)/uridine(32)-2'-O)-methyltransferase</fullName>
    </alternativeName>
    <alternativeName>
        <fullName evidence="5">tRNA Cm32/Um32 methyltransferase</fullName>
    </alternativeName>
</protein>
<evidence type="ECO:0000259" key="6">
    <source>
        <dbReference type="Pfam" id="PF00588"/>
    </source>
</evidence>
<feature type="domain" description="tRNA/rRNA methyltransferase SpoU type" evidence="6">
    <location>
        <begin position="5"/>
        <end position="156"/>
    </location>
</feature>
<gene>
    <name evidence="5" type="primary">trmJ</name>
    <name evidence="7" type="ORF">DFR28_104210</name>
</gene>
<evidence type="ECO:0000256" key="3">
    <source>
        <dbReference type="ARBA" id="ARBA00022679"/>
    </source>
</evidence>